<sequence>MGFTAELATEIWERQQVILESGVTSEDMPDVLDRELAALERSLGRSFVDSFYAGKMSHLVEEEANAWNQWFRQLNNGDAGVWSELSDRMQALYDAEECYFYDCYRLAVEQGDAARAHGEERHQKFA</sequence>
<reference evidence="1 2" key="1">
    <citation type="submission" date="2018-09" db="EMBL/GenBank/DDBJ databases">
        <title>Discovery and Ecogenomic Context for Candidatus Cryosericales, a Global Caldiserica Order Active in Thawing Permafrost.</title>
        <authorList>
            <person name="Martinez M.A."/>
            <person name="Woodcroft B.J."/>
            <person name="Ignacio Espinoza J.C."/>
            <person name="Zayed A."/>
            <person name="Singleton C.M."/>
            <person name="Boyd J."/>
            <person name="Li Y.-F."/>
            <person name="Purvine S."/>
            <person name="Maughan H."/>
            <person name="Hodgkins S.B."/>
            <person name="Anderson D."/>
            <person name="Sederholm M."/>
            <person name="Temperton B."/>
            <person name="Saleska S.R."/>
            <person name="Tyson G.W."/>
            <person name="Rich V.I."/>
        </authorList>
    </citation>
    <scope>NUCLEOTIDE SEQUENCE [LARGE SCALE GENOMIC DNA]</scope>
    <source>
        <strain evidence="1 2">SMC1</strain>
    </source>
</reference>
<dbReference type="AlphaFoldDB" id="A0A398E512"/>
<protein>
    <submittedName>
        <fullName evidence="1">Uncharacterized protein</fullName>
    </submittedName>
</protein>
<comment type="caution">
    <text evidence="1">The sequence shown here is derived from an EMBL/GenBank/DDBJ whole genome shotgun (WGS) entry which is preliminary data.</text>
</comment>
<accession>A0A398E512</accession>
<organism evidence="1 2">
    <name type="scientific">Candidatus Cryosericum septentrionale</name>
    <dbReference type="NCBI Taxonomy" id="2290913"/>
    <lineage>
        <taxon>Bacteria</taxon>
        <taxon>Pseudomonadati</taxon>
        <taxon>Caldisericota/Cryosericota group</taxon>
        <taxon>Candidatus Cryosericota</taxon>
        <taxon>Candidatus Cryosericia</taxon>
        <taxon>Candidatus Cryosericales</taxon>
        <taxon>Candidatus Cryosericaceae</taxon>
        <taxon>Candidatus Cryosericum</taxon>
    </lineage>
</organism>
<dbReference type="EMBL" id="QXIY01000001">
    <property type="protein sequence ID" value="RIE17701.1"/>
    <property type="molecule type" value="Genomic_DNA"/>
</dbReference>
<evidence type="ECO:0000313" key="2">
    <source>
        <dbReference type="Proteomes" id="UP000266113"/>
    </source>
</evidence>
<proteinExistence type="predicted"/>
<evidence type="ECO:0000313" key="1">
    <source>
        <dbReference type="EMBL" id="RIE17701.1"/>
    </source>
</evidence>
<dbReference type="Proteomes" id="UP000266113">
    <property type="component" value="Unassembled WGS sequence"/>
</dbReference>
<keyword evidence="2" id="KW-1185">Reference proteome</keyword>
<gene>
    <name evidence="1" type="ORF">SMC1_00515</name>
</gene>
<name>A0A398E512_9BACT</name>